<reference evidence="1 2" key="1">
    <citation type="submission" date="2019-11" db="EMBL/GenBank/DDBJ databases">
        <title>Draft Genome Sequences of Six Type Strains of the Genus Massilia.</title>
        <authorList>
            <person name="Miess H."/>
            <person name="Frediansyah A."/>
            <person name="Goeker M."/>
            <person name="Gross H."/>
        </authorList>
    </citation>
    <scope>NUCLEOTIDE SEQUENCE [LARGE SCALE GENOMIC DNA]</scope>
    <source>
        <strain evidence="1 2">DSM 17513</strain>
    </source>
</reference>
<dbReference type="RefSeq" id="WP_155709560.1">
    <property type="nucleotide sequence ID" value="NZ_BMWU01000088.1"/>
</dbReference>
<sequence>MKISYLLVFLVLACRLLNKIWKAGRRGLPPRGNIMSWVISVTSSKLDRQSPWLSLNGRGMNGGAWRFHAHDPRRQGQVLAELCAPNDPAKPQDKQ</sequence>
<protein>
    <submittedName>
        <fullName evidence="1">Uncharacterized protein</fullName>
    </submittedName>
</protein>
<dbReference type="EMBL" id="WNWM01000002">
    <property type="protein sequence ID" value="MUI13786.1"/>
    <property type="molecule type" value="Genomic_DNA"/>
</dbReference>
<dbReference type="AlphaFoldDB" id="A0A6I3XDT9"/>
<comment type="caution">
    <text evidence="1">The sequence shown here is derived from an EMBL/GenBank/DDBJ whole genome shotgun (WGS) entry which is preliminary data.</text>
</comment>
<accession>A0A6I3XDT9</accession>
<dbReference type="Proteomes" id="UP000431684">
    <property type="component" value="Unassembled WGS sequence"/>
</dbReference>
<proteinExistence type="predicted"/>
<dbReference type="OrthoDB" id="9927299at2"/>
<keyword evidence="2" id="KW-1185">Reference proteome</keyword>
<organism evidence="1 2">
    <name type="scientific">Pseudoduganella dura</name>
    <dbReference type="NCBI Taxonomy" id="321982"/>
    <lineage>
        <taxon>Bacteria</taxon>
        <taxon>Pseudomonadati</taxon>
        <taxon>Pseudomonadota</taxon>
        <taxon>Betaproteobacteria</taxon>
        <taxon>Burkholderiales</taxon>
        <taxon>Oxalobacteraceae</taxon>
        <taxon>Telluria group</taxon>
        <taxon>Pseudoduganella</taxon>
    </lineage>
</organism>
<name>A0A6I3XDT9_9BURK</name>
<evidence type="ECO:0000313" key="1">
    <source>
        <dbReference type="EMBL" id="MUI13786.1"/>
    </source>
</evidence>
<evidence type="ECO:0000313" key="2">
    <source>
        <dbReference type="Proteomes" id="UP000431684"/>
    </source>
</evidence>
<gene>
    <name evidence="1" type="ORF">GJV26_15160</name>
</gene>